<organism evidence="3 4">
    <name type="scientific">Cyclotella cryptica</name>
    <dbReference type="NCBI Taxonomy" id="29204"/>
    <lineage>
        <taxon>Eukaryota</taxon>
        <taxon>Sar</taxon>
        <taxon>Stramenopiles</taxon>
        <taxon>Ochrophyta</taxon>
        <taxon>Bacillariophyta</taxon>
        <taxon>Coscinodiscophyceae</taxon>
        <taxon>Thalassiosirophycidae</taxon>
        <taxon>Stephanodiscales</taxon>
        <taxon>Stephanodiscaceae</taxon>
        <taxon>Cyclotella</taxon>
    </lineage>
</organism>
<feature type="region of interest" description="Disordered" evidence="2">
    <location>
        <begin position="396"/>
        <end position="448"/>
    </location>
</feature>
<evidence type="ECO:0000313" key="4">
    <source>
        <dbReference type="Proteomes" id="UP001516023"/>
    </source>
</evidence>
<protein>
    <submittedName>
        <fullName evidence="3">Uncharacterized protein</fullName>
    </submittedName>
</protein>
<dbReference type="SUPFAM" id="SSF50985">
    <property type="entry name" value="RCC1/BLIP-II"/>
    <property type="match status" value="1"/>
</dbReference>
<accession>A0ABD3QEK9</accession>
<dbReference type="Pfam" id="PF13540">
    <property type="entry name" value="RCC1_2"/>
    <property type="match status" value="2"/>
</dbReference>
<reference evidence="3 4" key="1">
    <citation type="journal article" date="2020" name="G3 (Bethesda)">
        <title>Improved Reference Genome for Cyclotella cryptica CCMP332, a Model for Cell Wall Morphogenesis, Salinity Adaptation, and Lipid Production in Diatoms (Bacillariophyta).</title>
        <authorList>
            <person name="Roberts W.R."/>
            <person name="Downey K.M."/>
            <person name="Ruck E.C."/>
            <person name="Traller J.C."/>
            <person name="Alverson A.J."/>
        </authorList>
    </citation>
    <scope>NUCLEOTIDE SEQUENCE [LARGE SCALE GENOMIC DNA]</scope>
    <source>
        <strain evidence="3 4">CCMP332</strain>
    </source>
</reference>
<dbReference type="EMBL" id="JABMIG020000043">
    <property type="protein sequence ID" value="KAL3798848.1"/>
    <property type="molecule type" value="Genomic_DNA"/>
</dbReference>
<dbReference type="PANTHER" id="PTHR45982">
    <property type="entry name" value="REGULATOR OF CHROMOSOME CONDENSATION"/>
    <property type="match status" value="1"/>
</dbReference>
<feature type="repeat" description="RCC1" evidence="1">
    <location>
        <begin position="155"/>
        <end position="219"/>
    </location>
</feature>
<evidence type="ECO:0000256" key="2">
    <source>
        <dbReference type="SAM" id="MobiDB-lite"/>
    </source>
</evidence>
<dbReference type="AlphaFoldDB" id="A0ABD3QEK9"/>
<comment type="caution">
    <text evidence="3">The sequence shown here is derived from an EMBL/GenBank/DDBJ whole genome shotgun (WGS) entry which is preliminary data.</text>
</comment>
<feature type="repeat" description="RCC1" evidence="1">
    <location>
        <begin position="278"/>
        <end position="331"/>
    </location>
</feature>
<feature type="repeat" description="RCC1" evidence="1">
    <location>
        <begin position="92"/>
        <end position="154"/>
    </location>
</feature>
<dbReference type="Pfam" id="PF00415">
    <property type="entry name" value="RCC1"/>
    <property type="match status" value="2"/>
</dbReference>
<keyword evidence="4" id="KW-1185">Reference proteome</keyword>
<dbReference type="InterPro" id="IPR009091">
    <property type="entry name" value="RCC1/BLIP-II"/>
</dbReference>
<dbReference type="PANTHER" id="PTHR45982:SF1">
    <property type="entry name" value="REGULATOR OF CHROMOSOME CONDENSATION"/>
    <property type="match status" value="1"/>
</dbReference>
<feature type="compositionally biased region" description="Low complexity" evidence="2">
    <location>
        <begin position="50"/>
        <end position="70"/>
    </location>
</feature>
<sequence length="487" mass="51549">MNRWVLGGILMGGRTTSGGGGGFLPVTEVSVMDSTFVEGASSSLGGGSNGTTTTTTTKTTGSPMSMTTTTTPPKFTKVYASQYYTVAIDDEGRVWSTGNNYYGQLCLKDTSNRERFTMIPTELYTESTPTSNGNVTRIVDVALGEQHTLLLREDGVVFGCGWNAYGQLGLGKGTNNSSAVTAAASKNGTNVLLPTRVVMNETVIGIAAGRGSSYFLTENRNVHVVGTNYDGELCLGDREDRTLPTLLDTIPNDANGTGEQVLSITAATSSLYLLMSNGQVLACGENTQGQLGLGDSTNATSVDVPTVIPTLQDVIGVFSGPGSYSAYFVQENGTVYATGYNGGGQLGVGDAMNRYSPTVVACSDEAFVEEKEIISRIIISGGNDHALFLGTESTFSCPNEEQDSPTASPTITMGPTDSRVPTTSPTISPRPTISALPTTATDSPTMAEDNSTYMPSLWGMGRVICPLRRICQRWHLRMTFRRRGIGR</sequence>
<gene>
    <name evidence="3" type="ORF">HJC23_004636</name>
</gene>
<feature type="compositionally biased region" description="Polar residues" evidence="2">
    <location>
        <begin position="396"/>
        <end position="415"/>
    </location>
</feature>
<evidence type="ECO:0000256" key="1">
    <source>
        <dbReference type="PROSITE-ProRule" id="PRU00235"/>
    </source>
</evidence>
<dbReference type="Gene3D" id="2.130.10.30">
    <property type="entry name" value="Regulator of chromosome condensation 1/beta-lactamase-inhibitor protein II"/>
    <property type="match status" value="2"/>
</dbReference>
<feature type="compositionally biased region" description="Low complexity" evidence="2">
    <location>
        <begin position="418"/>
        <end position="434"/>
    </location>
</feature>
<feature type="repeat" description="RCC1" evidence="1">
    <location>
        <begin position="333"/>
        <end position="392"/>
    </location>
</feature>
<evidence type="ECO:0000313" key="3">
    <source>
        <dbReference type="EMBL" id="KAL3798848.1"/>
    </source>
</evidence>
<dbReference type="InterPro" id="IPR051553">
    <property type="entry name" value="Ran_GTPase-activating"/>
</dbReference>
<proteinExistence type="predicted"/>
<dbReference type="InterPro" id="IPR000408">
    <property type="entry name" value="Reg_chr_condens"/>
</dbReference>
<feature type="compositionally biased region" description="Polar residues" evidence="2">
    <location>
        <begin position="435"/>
        <end position="448"/>
    </location>
</feature>
<dbReference type="Proteomes" id="UP001516023">
    <property type="component" value="Unassembled WGS sequence"/>
</dbReference>
<dbReference type="PROSITE" id="PS50012">
    <property type="entry name" value="RCC1_3"/>
    <property type="match status" value="4"/>
</dbReference>
<name>A0ABD3QEK9_9STRA</name>
<feature type="region of interest" description="Disordered" evidence="2">
    <location>
        <begin position="40"/>
        <end position="70"/>
    </location>
</feature>